<reference evidence="2 3" key="1">
    <citation type="journal article" date="2011" name="J. Bacteriol.">
        <title>Genome sequence of Microbacterium testaceum StLB037, an N-acylhomoserine lactone-degrading bacterium isolated from potato leaves.</title>
        <authorList>
            <person name="Morohoshi T."/>
            <person name="Wang W.-Z."/>
            <person name="Someya N."/>
            <person name="Ikeda T."/>
        </authorList>
    </citation>
    <scope>NUCLEOTIDE SEQUENCE [LARGE SCALE GENOMIC DNA]</scope>
    <source>
        <strain evidence="2 3">StLB037</strain>
    </source>
</reference>
<feature type="chain" id="PRO_5039679993" evidence="1">
    <location>
        <begin position="30"/>
        <end position="216"/>
    </location>
</feature>
<dbReference type="EMBL" id="AP012052">
    <property type="protein sequence ID" value="BAJ76012.1"/>
    <property type="molecule type" value="Genomic_DNA"/>
</dbReference>
<evidence type="ECO:0000256" key="1">
    <source>
        <dbReference type="SAM" id="SignalP"/>
    </source>
</evidence>
<keyword evidence="1" id="KW-0732">Signal</keyword>
<accession>E8NBF5</accession>
<sequence length="216" mass="21514">MRPSRTALAGGIALLGLTFALGSCSSASSSLGLADMATVPTASAQTLPPVEVVSAASVIVLALDQATVEGGTAQDPLVYGASAVDDWRSALGADPTSSNVLAPTGWDTGVIAHEWPGLRLLTPPDGPGWLSVTAAEVNGHPVRTAQGIGVGSTRAEALAAGAVAGYGDELRLDVHDVPGTSSLQNVGSVGKKFISLGMSGDIVASVNVPADDFSDL</sequence>
<name>E8NBF5_MICTS</name>
<gene>
    <name evidence="2" type="ordered locus">MTES_3048</name>
</gene>
<evidence type="ECO:0000313" key="3">
    <source>
        <dbReference type="Proteomes" id="UP000008975"/>
    </source>
</evidence>
<dbReference type="PROSITE" id="PS51257">
    <property type="entry name" value="PROKAR_LIPOPROTEIN"/>
    <property type="match status" value="1"/>
</dbReference>
<proteinExistence type="predicted"/>
<dbReference type="Proteomes" id="UP000008975">
    <property type="component" value="Chromosome"/>
</dbReference>
<evidence type="ECO:0000313" key="2">
    <source>
        <dbReference type="EMBL" id="BAJ76012.1"/>
    </source>
</evidence>
<dbReference type="OrthoDB" id="5083457at2"/>
<dbReference type="HOGENOM" id="CLU_1276433_0_0_11"/>
<organism evidence="2 3">
    <name type="scientific">Microbacterium testaceum (strain StLB037)</name>
    <dbReference type="NCBI Taxonomy" id="979556"/>
    <lineage>
        <taxon>Bacteria</taxon>
        <taxon>Bacillati</taxon>
        <taxon>Actinomycetota</taxon>
        <taxon>Actinomycetes</taxon>
        <taxon>Micrococcales</taxon>
        <taxon>Microbacteriaceae</taxon>
        <taxon>Microbacterium</taxon>
    </lineage>
</organism>
<reference key="2">
    <citation type="submission" date="2011-02" db="EMBL/GenBank/DDBJ databases">
        <title>Genome sequence of Microbacterium testaceum StLB037.</title>
        <authorList>
            <person name="Morohoshi T."/>
            <person name="Wang W.Z."/>
            <person name="Someya N."/>
            <person name="Ikeda T."/>
        </authorList>
    </citation>
    <scope>NUCLEOTIDE SEQUENCE</scope>
    <source>
        <strain>StLB037</strain>
    </source>
</reference>
<feature type="signal peptide" evidence="1">
    <location>
        <begin position="1"/>
        <end position="29"/>
    </location>
</feature>
<protein>
    <submittedName>
        <fullName evidence="2">Uncharacterized protein</fullName>
    </submittedName>
</protein>
<dbReference type="STRING" id="979556.MTES_3048"/>
<dbReference type="RefSeq" id="WP_013586134.1">
    <property type="nucleotide sequence ID" value="NC_015125.1"/>
</dbReference>
<dbReference type="KEGG" id="mts:MTES_3048"/>
<dbReference type="AlphaFoldDB" id="E8NBF5"/>